<dbReference type="EMBL" id="PYGK01000001">
    <property type="protein sequence ID" value="PSL35707.1"/>
    <property type="molecule type" value="Genomic_DNA"/>
</dbReference>
<evidence type="ECO:0000256" key="3">
    <source>
        <dbReference type="ARBA" id="ARBA00022729"/>
    </source>
</evidence>
<evidence type="ECO:0000259" key="7">
    <source>
        <dbReference type="Pfam" id="PF14322"/>
    </source>
</evidence>
<evidence type="ECO:0000256" key="1">
    <source>
        <dbReference type="ARBA" id="ARBA00004442"/>
    </source>
</evidence>
<evidence type="ECO:0000313" key="9">
    <source>
        <dbReference type="Proteomes" id="UP000240978"/>
    </source>
</evidence>
<dbReference type="Gene3D" id="2.60.40.10">
    <property type="entry name" value="Immunoglobulins"/>
    <property type="match status" value="1"/>
</dbReference>
<evidence type="ECO:0000259" key="6">
    <source>
        <dbReference type="Pfam" id="PF07980"/>
    </source>
</evidence>
<comment type="similarity">
    <text evidence="2">Belongs to the SusD family.</text>
</comment>
<keyword evidence="3" id="KW-0732">Signal</keyword>
<keyword evidence="4" id="KW-0472">Membrane</keyword>
<dbReference type="SUPFAM" id="SSF48452">
    <property type="entry name" value="TPR-like"/>
    <property type="match status" value="1"/>
</dbReference>
<dbReference type="Gene3D" id="1.25.40.390">
    <property type="match status" value="2"/>
</dbReference>
<dbReference type="AlphaFoldDB" id="A0A2P8GP17"/>
<keyword evidence="5" id="KW-0998">Cell outer membrane</keyword>
<evidence type="ECO:0000313" key="8">
    <source>
        <dbReference type="EMBL" id="PSL35707.1"/>
    </source>
</evidence>
<evidence type="ECO:0000256" key="4">
    <source>
        <dbReference type="ARBA" id="ARBA00023136"/>
    </source>
</evidence>
<feature type="domain" description="RagB/SusD" evidence="6">
    <location>
        <begin position="429"/>
        <end position="500"/>
    </location>
</feature>
<dbReference type="Proteomes" id="UP000240978">
    <property type="component" value="Unassembled WGS sequence"/>
</dbReference>
<organism evidence="8 9">
    <name type="scientific">Chitinophaga ginsengisoli</name>
    <dbReference type="NCBI Taxonomy" id="363837"/>
    <lineage>
        <taxon>Bacteria</taxon>
        <taxon>Pseudomonadati</taxon>
        <taxon>Bacteroidota</taxon>
        <taxon>Chitinophagia</taxon>
        <taxon>Chitinophagales</taxon>
        <taxon>Chitinophagaceae</taxon>
        <taxon>Chitinophaga</taxon>
    </lineage>
</organism>
<dbReference type="InterPro" id="IPR011990">
    <property type="entry name" value="TPR-like_helical_dom_sf"/>
</dbReference>
<accession>A0A2P8GP17</accession>
<evidence type="ECO:0000256" key="5">
    <source>
        <dbReference type="ARBA" id="ARBA00023237"/>
    </source>
</evidence>
<reference evidence="8 9" key="1">
    <citation type="submission" date="2018-03" db="EMBL/GenBank/DDBJ databases">
        <title>Genomic Encyclopedia of Archaeal and Bacterial Type Strains, Phase II (KMG-II): from individual species to whole genera.</title>
        <authorList>
            <person name="Goeker M."/>
        </authorList>
    </citation>
    <scope>NUCLEOTIDE SEQUENCE [LARGE SCALE GENOMIC DNA]</scope>
    <source>
        <strain evidence="8 9">DSM 18107</strain>
    </source>
</reference>
<dbReference type="InterPro" id="IPR018247">
    <property type="entry name" value="EF_Hand_1_Ca_BS"/>
</dbReference>
<name>A0A2P8GP17_9BACT</name>
<dbReference type="InterPro" id="IPR013783">
    <property type="entry name" value="Ig-like_fold"/>
</dbReference>
<dbReference type="GO" id="GO:0009279">
    <property type="term" value="C:cell outer membrane"/>
    <property type="evidence" value="ECO:0007669"/>
    <property type="project" value="UniProtKB-SubCell"/>
</dbReference>
<protein>
    <submittedName>
        <fullName evidence="8">SusD-like starch-binding protein associating with outer membrane</fullName>
    </submittedName>
</protein>
<sequence length="541" mass="59579">MKKLLFLALSCSLWACKDDNDVKPEPETPQQPTASVTVWDATQWSPEQPKGTLADGATVELYASQQDYLTKKPAYTATTNSSGVASFKDIPEGEYFMVATKNGKTNTWRDAQNMTRVSDTVFQSEAEIKDPQQPIQDNVLPGDFKYRDLNGDGIINNNDVAAAPFFKLIVKKDSVNTIRTLIGSTVNHAYTTLAAVETAFSNEFPKISAAHQQAVMLDGVLSDEADCQITNLPTGFCELDQFTFTAANSIITDVWKNHYASILQLNRMLASLNGIQGDKAAIIAQLKGFRAFLYLELQNYFGTLPMTDALLMPAGISPGSIYLTRYNIKKDLTDAIPSLPDASPAAKPWYMTAAAANMLLARVALLEINGSDALTYTDKVIATKKYALTDSAKVFTAPASNEIIWDITANMNTPFKDYFVRGGLTVNFCPAIRYTETYLIKAMGKILSEDLSGANEAINTVRTRGKKPAITLATLDAARTELTALYKEELYREGFRFARLVLYNKAKEVLGSKGYQDKNALLPIPQSVLENYPNIHQNVGY</sequence>
<comment type="subcellular location">
    <subcellularLocation>
        <location evidence="1">Cell outer membrane</location>
    </subcellularLocation>
</comment>
<feature type="domain" description="SusD-like N-terminal" evidence="7">
    <location>
        <begin position="241"/>
        <end position="365"/>
    </location>
</feature>
<dbReference type="SUPFAM" id="SSF49478">
    <property type="entry name" value="Cna protein B-type domain"/>
    <property type="match status" value="1"/>
</dbReference>
<keyword evidence="9" id="KW-1185">Reference proteome</keyword>
<dbReference type="RefSeq" id="WP_106600272.1">
    <property type="nucleotide sequence ID" value="NZ_PYGK01000001.1"/>
</dbReference>
<gene>
    <name evidence="8" type="ORF">CLV42_101469</name>
</gene>
<dbReference type="OrthoDB" id="611136at2"/>
<proteinExistence type="inferred from homology"/>
<dbReference type="InterPro" id="IPR012944">
    <property type="entry name" value="SusD_RagB_dom"/>
</dbReference>
<dbReference type="InterPro" id="IPR033985">
    <property type="entry name" value="SusD-like_N"/>
</dbReference>
<evidence type="ECO:0000256" key="2">
    <source>
        <dbReference type="ARBA" id="ARBA00006275"/>
    </source>
</evidence>
<dbReference type="Pfam" id="PF07980">
    <property type="entry name" value="SusD_RagB"/>
    <property type="match status" value="1"/>
</dbReference>
<dbReference type="Pfam" id="PF14322">
    <property type="entry name" value="SusD-like_3"/>
    <property type="match status" value="1"/>
</dbReference>
<comment type="caution">
    <text evidence="8">The sequence shown here is derived from an EMBL/GenBank/DDBJ whole genome shotgun (WGS) entry which is preliminary data.</text>
</comment>
<dbReference type="PROSITE" id="PS00018">
    <property type="entry name" value="EF_HAND_1"/>
    <property type="match status" value="1"/>
</dbReference>